<keyword evidence="5 6" id="KW-0472">Membrane</keyword>
<evidence type="ECO:0000256" key="2">
    <source>
        <dbReference type="ARBA" id="ARBA00006948"/>
    </source>
</evidence>
<comment type="caution">
    <text evidence="7">The sequence shown here is derived from an EMBL/GenBank/DDBJ whole genome shotgun (WGS) entry which is preliminary data.</text>
</comment>
<dbReference type="AlphaFoldDB" id="A0AAN7M6M9"/>
<accession>A0AAN7M6M9</accession>
<dbReference type="GO" id="GO:0016020">
    <property type="term" value="C:membrane"/>
    <property type="evidence" value="ECO:0007669"/>
    <property type="project" value="UniProtKB-SubCell"/>
</dbReference>
<comment type="subcellular location">
    <subcellularLocation>
        <location evidence="1">Membrane</location>
        <topology evidence="1">Multi-pass membrane protein</topology>
    </subcellularLocation>
</comment>
<keyword evidence="8" id="KW-1185">Reference proteome</keyword>
<evidence type="ECO:0000313" key="7">
    <source>
        <dbReference type="EMBL" id="KAK4803923.1"/>
    </source>
</evidence>
<name>A0AAN7M6M9_TRANT</name>
<evidence type="ECO:0000256" key="5">
    <source>
        <dbReference type="ARBA" id="ARBA00023136"/>
    </source>
</evidence>
<dbReference type="PANTHER" id="PTHR46285">
    <property type="entry name" value="PROTEINASE INHIBITOR I4, SERPIN (DUF716)-RELATED"/>
    <property type="match status" value="1"/>
</dbReference>
<gene>
    <name evidence="7" type="ORF">SAY86_003740</name>
</gene>
<dbReference type="PANTHER" id="PTHR46285:SF7">
    <property type="entry name" value="OS06G0238900 PROTEIN"/>
    <property type="match status" value="1"/>
</dbReference>
<proteinExistence type="inferred from homology"/>
<keyword evidence="3 6" id="KW-0812">Transmembrane</keyword>
<dbReference type="InterPro" id="IPR006904">
    <property type="entry name" value="DUF716"/>
</dbReference>
<reference evidence="7 8" key="1">
    <citation type="journal article" date="2023" name="Hortic Res">
        <title>Pangenome of water caltrop reveals structural variations and asymmetric subgenome divergence after allopolyploidization.</title>
        <authorList>
            <person name="Zhang X."/>
            <person name="Chen Y."/>
            <person name="Wang L."/>
            <person name="Yuan Y."/>
            <person name="Fang M."/>
            <person name="Shi L."/>
            <person name="Lu R."/>
            <person name="Comes H.P."/>
            <person name="Ma Y."/>
            <person name="Chen Y."/>
            <person name="Huang G."/>
            <person name="Zhou Y."/>
            <person name="Zheng Z."/>
            <person name="Qiu Y."/>
        </authorList>
    </citation>
    <scope>NUCLEOTIDE SEQUENCE [LARGE SCALE GENOMIC DNA]</scope>
    <source>
        <strain evidence="7">F231</strain>
    </source>
</reference>
<evidence type="ECO:0000256" key="6">
    <source>
        <dbReference type="SAM" id="Phobius"/>
    </source>
</evidence>
<evidence type="ECO:0000256" key="4">
    <source>
        <dbReference type="ARBA" id="ARBA00022989"/>
    </source>
</evidence>
<dbReference type="Proteomes" id="UP001346149">
    <property type="component" value="Unassembled WGS sequence"/>
</dbReference>
<evidence type="ECO:0000313" key="8">
    <source>
        <dbReference type="Proteomes" id="UP001346149"/>
    </source>
</evidence>
<protein>
    <submittedName>
        <fullName evidence="7">Uncharacterized protein</fullName>
    </submittedName>
</protein>
<feature type="transmembrane region" description="Helical" evidence="6">
    <location>
        <begin position="90"/>
        <end position="109"/>
    </location>
</feature>
<dbReference type="Pfam" id="PF04819">
    <property type="entry name" value="DUF716"/>
    <property type="match status" value="1"/>
</dbReference>
<organism evidence="7 8">
    <name type="scientific">Trapa natans</name>
    <name type="common">Water chestnut</name>
    <dbReference type="NCBI Taxonomy" id="22666"/>
    <lineage>
        <taxon>Eukaryota</taxon>
        <taxon>Viridiplantae</taxon>
        <taxon>Streptophyta</taxon>
        <taxon>Embryophyta</taxon>
        <taxon>Tracheophyta</taxon>
        <taxon>Spermatophyta</taxon>
        <taxon>Magnoliopsida</taxon>
        <taxon>eudicotyledons</taxon>
        <taxon>Gunneridae</taxon>
        <taxon>Pentapetalae</taxon>
        <taxon>rosids</taxon>
        <taxon>malvids</taxon>
        <taxon>Myrtales</taxon>
        <taxon>Lythraceae</taxon>
        <taxon>Trapa</taxon>
    </lineage>
</organism>
<sequence length="330" mass="35813">MVFFTYAVAGGGLVLLGAVESLAASNSPSPGPSLTLNPSSSLASSRPKISSSSFSYFLASVISFLFILDSLISFFAAINSQDQIGSALQLQSLAVSALFLFFSVLGILSQSTKLFPFPLKLLNSILLFAFAEEFLLFYLQRKDTSGIENRYFVLMLVPVTVCTFSTVLELKSQKAQAFARLGRGIGLIFQGTWFLQMSVSFFTKLVAQGCWLHEYSRGNYTVKCKGHPEYHRARAIATLQFNCHLALLVAVTAGAYSILAQRNGIRSDGLRYRPLGEDAHDFGSNTRFTLDSDGEDGDGIKEESSVGKIKESVGGDGAVEMSINGHGIHY</sequence>
<comment type="similarity">
    <text evidence="2">Belongs to the TMEM45 family.</text>
</comment>
<keyword evidence="4 6" id="KW-1133">Transmembrane helix</keyword>
<feature type="transmembrane region" description="Helical" evidence="6">
    <location>
        <begin position="188"/>
        <end position="207"/>
    </location>
</feature>
<feature type="transmembrane region" description="Helical" evidence="6">
    <location>
        <begin position="54"/>
        <end position="78"/>
    </location>
</feature>
<evidence type="ECO:0000256" key="1">
    <source>
        <dbReference type="ARBA" id="ARBA00004141"/>
    </source>
</evidence>
<evidence type="ECO:0000256" key="3">
    <source>
        <dbReference type="ARBA" id="ARBA00022692"/>
    </source>
</evidence>
<dbReference type="EMBL" id="JAXQNO010000001">
    <property type="protein sequence ID" value="KAK4803923.1"/>
    <property type="molecule type" value="Genomic_DNA"/>
</dbReference>
<feature type="transmembrane region" description="Helical" evidence="6">
    <location>
        <begin position="151"/>
        <end position="168"/>
    </location>
</feature>
<feature type="transmembrane region" description="Helical" evidence="6">
    <location>
        <begin position="121"/>
        <end position="139"/>
    </location>
</feature>